<protein>
    <submittedName>
        <fullName evidence="2">Uncharacterized protein</fullName>
    </submittedName>
</protein>
<dbReference type="AlphaFoldDB" id="I4C306"/>
<evidence type="ECO:0000313" key="2">
    <source>
        <dbReference type="EMBL" id="AFM23947.1"/>
    </source>
</evidence>
<accession>I4C306</accession>
<gene>
    <name evidence="2" type="ordered locus">Desti_1234</name>
</gene>
<proteinExistence type="predicted"/>
<keyword evidence="1" id="KW-0175">Coiled coil</keyword>
<dbReference type="Proteomes" id="UP000006055">
    <property type="component" value="Chromosome"/>
</dbReference>
<dbReference type="EMBL" id="CP003360">
    <property type="protein sequence ID" value="AFM23947.1"/>
    <property type="molecule type" value="Genomic_DNA"/>
</dbReference>
<name>I4C306_DESTA</name>
<organism evidence="2 3">
    <name type="scientific">Desulfomonile tiedjei (strain ATCC 49306 / DSM 6799 / DCB-1)</name>
    <dbReference type="NCBI Taxonomy" id="706587"/>
    <lineage>
        <taxon>Bacteria</taxon>
        <taxon>Pseudomonadati</taxon>
        <taxon>Thermodesulfobacteriota</taxon>
        <taxon>Desulfomonilia</taxon>
        <taxon>Desulfomonilales</taxon>
        <taxon>Desulfomonilaceae</taxon>
        <taxon>Desulfomonile</taxon>
    </lineage>
</organism>
<keyword evidence="3" id="KW-1185">Reference proteome</keyword>
<dbReference type="RefSeq" id="WP_014809099.1">
    <property type="nucleotide sequence ID" value="NC_018025.1"/>
</dbReference>
<evidence type="ECO:0000256" key="1">
    <source>
        <dbReference type="SAM" id="Coils"/>
    </source>
</evidence>
<feature type="coiled-coil region" evidence="1">
    <location>
        <begin position="4"/>
        <end position="64"/>
    </location>
</feature>
<evidence type="ECO:0000313" key="3">
    <source>
        <dbReference type="Proteomes" id="UP000006055"/>
    </source>
</evidence>
<dbReference type="KEGG" id="dti:Desti_1234"/>
<sequence length="73" mass="8567">MNDLDLMLEEKKVLRIQLQQMQDLDESSGSQLNPRQIDELKLNIRMAEARLTELDQIIDEVSRKKANPDDQEE</sequence>
<dbReference type="HOGENOM" id="CLU_2698675_0_0_7"/>
<reference evidence="3" key="1">
    <citation type="submission" date="2012-06" db="EMBL/GenBank/DDBJ databases">
        <title>Complete sequence of chromosome of Desulfomonile tiedjei DSM 6799.</title>
        <authorList>
            <person name="Lucas S."/>
            <person name="Copeland A."/>
            <person name="Lapidus A."/>
            <person name="Glavina del Rio T."/>
            <person name="Dalin E."/>
            <person name="Tice H."/>
            <person name="Bruce D."/>
            <person name="Goodwin L."/>
            <person name="Pitluck S."/>
            <person name="Peters L."/>
            <person name="Ovchinnikova G."/>
            <person name="Zeytun A."/>
            <person name="Lu M."/>
            <person name="Kyrpides N."/>
            <person name="Mavromatis K."/>
            <person name="Ivanova N."/>
            <person name="Brettin T."/>
            <person name="Detter J.C."/>
            <person name="Han C."/>
            <person name="Larimer F."/>
            <person name="Land M."/>
            <person name="Hauser L."/>
            <person name="Markowitz V."/>
            <person name="Cheng J.-F."/>
            <person name="Hugenholtz P."/>
            <person name="Woyke T."/>
            <person name="Wu D."/>
            <person name="Spring S."/>
            <person name="Schroeder M."/>
            <person name="Brambilla E."/>
            <person name="Klenk H.-P."/>
            <person name="Eisen J.A."/>
        </authorList>
    </citation>
    <scope>NUCLEOTIDE SEQUENCE [LARGE SCALE GENOMIC DNA]</scope>
    <source>
        <strain evidence="3">ATCC 49306 / DSM 6799 / DCB-1</strain>
    </source>
</reference>